<accession>A0A6M3LXM9</accession>
<evidence type="ECO:0000313" key="1">
    <source>
        <dbReference type="EMBL" id="QJB00078.1"/>
    </source>
</evidence>
<organism evidence="1">
    <name type="scientific">viral metagenome</name>
    <dbReference type="NCBI Taxonomy" id="1070528"/>
    <lineage>
        <taxon>unclassified sequences</taxon>
        <taxon>metagenomes</taxon>
        <taxon>organismal metagenomes</taxon>
    </lineage>
</organism>
<gene>
    <name evidence="1" type="ORF">MM171A00707_0011</name>
</gene>
<dbReference type="AlphaFoldDB" id="A0A6M3LXM9"/>
<dbReference type="EMBL" id="MT143680">
    <property type="protein sequence ID" value="QJB00078.1"/>
    <property type="molecule type" value="Genomic_DNA"/>
</dbReference>
<name>A0A6M3LXM9_9ZZZZ</name>
<proteinExistence type="predicted"/>
<reference evidence="1" key="1">
    <citation type="submission" date="2020-03" db="EMBL/GenBank/DDBJ databases">
        <title>The deep terrestrial virosphere.</title>
        <authorList>
            <person name="Holmfeldt K."/>
            <person name="Nilsson E."/>
            <person name="Simone D."/>
            <person name="Lopez-Fernandez M."/>
            <person name="Wu X."/>
            <person name="de Brujin I."/>
            <person name="Lundin D."/>
            <person name="Andersson A."/>
            <person name="Bertilsson S."/>
            <person name="Dopson M."/>
        </authorList>
    </citation>
    <scope>NUCLEOTIDE SEQUENCE</scope>
    <source>
        <strain evidence="1">MM171A00707</strain>
    </source>
</reference>
<sequence length="219" mass="24707">MICELGAVQKSFPKFKQAFANLENRIIQQCDADWAPKTFGFLTPESGKEYGRTTILPELFDDNQAAQMCVNRTQANGAASWNQTFENKSGNQTLITGTRAGDTIPEDFKIGWMGLAFPNKTQHITEIKYQISDRKYGRLDLEEMLYGYECPAVIFEEGYVIDEETYFEMWGYVEPGYNNLQPENGPGGRDAVLYQTIVMLGAAYYKQIDRVLGNTGAVI</sequence>
<protein>
    <submittedName>
        <fullName evidence="1">Uncharacterized protein</fullName>
    </submittedName>
</protein>